<protein>
    <submittedName>
        <fullName evidence="2">C39 family peptidase</fullName>
    </submittedName>
</protein>
<dbReference type="EMBL" id="JBHSFW010000001">
    <property type="protein sequence ID" value="MFC4617521.1"/>
    <property type="molecule type" value="Genomic_DNA"/>
</dbReference>
<name>A0ABV9GL21_9BACL</name>
<organism evidence="2 3">
    <name type="scientific">Camelliibacillus cellulosilyticus</name>
    <dbReference type="NCBI Taxonomy" id="2174486"/>
    <lineage>
        <taxon>Bacteria</taxon>
        <taxon>Bacillati</taxon>
        <taxon>Bacillota</taxon>
        <taxon>Bacilli</taxon>
        <taxon>Bacillales</taxon>
        <taxon>Sporolactobacillaceae</taxon>
        <taxon>Camelliibacillus</taxon>
    </lineage>
</organism>
<evidence type="ECO:0000313" key="2">
    <source>
        <dbReference type="EMBL" id="MFC4617521.1"/>
    </source>
</evidence>
<sequence>MADAKTPDERADITPLKAISHENTVFFSGAWLERFMQKDEVHLEVPIVKQLPELARGCEVTSLAMLLKDAGVRADKMTLAKQIKKDHVPYKNEGGKIRFGNPNKGFVGSLYSFQKPGLGVYHGPVANLAKKYIGERTLDISGRSFQAVLSQLSIGKPVWVIVTSTYEPLKKEDWETWQTPSGSIKVTYYEHSVLITGFDSKYIYFNDPLSGKKNRKAAREPFIAAWKQMGSQAISYK</sequence>
<accession>A0ABV9GL21</accession>
<dbReference type="Gene3D" id="3.90.70.10">
    <property type="entry name" value="Cysteine proteinases"/>
    <property type="match status" value="1"/>
</dbReference>
<comment type="caution">
    <text evidence="2">The sequence shown here is derived from an EMBL/GenBank/DDBJ whole genome shotgun (WGS) entry which is preliminary data.</text>
</comment>
<dbReference type="InterPro" id="IPR039563">
    <property type="entry name" value="Peptidase_C39_single_dom"/>
</dbReference>
<dbReference type="PIRSF" id="PIRSF032442">
    <property type="entry name" value="UCP032442"/>
    <property type="match status" value="1"/>
</dbReference>
<dbReference type="Proteomes" id="UP001596022">
    <property type="component" value="Unassembled WGS sequence"/>
</dbReference>
<reference evidence="3" key="1">
    <citation type="journal article" date="2019" name="Int. J. Syst. Evol. Microbiol.">
        <title>The Global Catalogue of Microorganisms (GCM) 10K type strain sequencing project: providing services to taxonomists for standard genome sequencing and annotation.</title>
        <authorList>
            <consortium name="The Broad Institute Genomics Platform"/>
            <consortium name="The Broad Institute Genome Sequencing Center for Infectious Disease"/>
            <person name="Wu L."/>
            <person name="Ma J."/>
        </authorList>
    </citation>
    <scope>NUCLEOTIDE SEQUENCE [LARGE SCALE GENOMIC DNA]</scope>
    <source>
        <strain evidence="3">CGMCC 1.16306</strain>
    </source>
</reference>
<feature type="domain" description="Peptidase C39-like" evidence="1">
    <location>
        <begin position="43"/>
        <end position="208"/>
    </location>
</feature>
<keyword evidence="3" id="KW-1185">Reference proteome</keyword>
<proteinExistence type="predicted"/>
<evidence type="ECO:0000313" key="3">
    <source>
        <dbReference type="Proteomes" id="UP001596022"/>
    </source>
</evidence>
<dbReference type="InterPro" id="IPR039564">
    <property type="entry name" value="Peptidase_C39-like"/>
</dbReference>
<dbReference type="PANTHER" id="PTHR37806:SF1">
    <property type="entry name" value="PEPTIDASE C39-LIKE DOMAIN-CONTAINING PROTEIN"/>
    <property type="match status" value="1"/>
</dbReference>
<dbReference type="PANTHER" id="PTHR37806">
    <property type="entry name" value="LMO0724 PROTEIN"/>
    <property type="match status" value="1"/>
</dbReference>
<gene>
    <name evidence="2" type="ORF">ACFO4N_02110</name>
</gene>
<dbReference type="CDD" id="cd02549">
    <property type="entry name" value="Peptidase_C39A"/>
    <property type="match status" value="1"/>
</dbReference>
<dbReference type="InterPro" id="IPR016997">
    <property type="entry name" value="UCP032442"/>
</dbReference>
<dbReference type="Pfam" id="PF13529">
    <property type="entry name" value="Peptidase_C39_2"/>
    <property type="match status" value="1"/>
</dbReference>
<evidence type="ECO:0000259" key="1">
    <source>
        <dbReference type="Pfam" id="PF13529"/>
    </source>
</evidence>